<keyword evidence="5 8" id="KW-0812">Transmembrane</keyword>
<reference evidence="10" key="1">
    <citation type="submission" date="2017-03" db="EMBL/GenBank/DDBJ databases">
        <authorList>
            <person name="Lund M.B."/>
        </authorList>
    </citation>
    <scope>NUCLEOTIDE SEQUENCE [LARGE SCALE GENOMIC DNA]</scope>
</reference>
<dbReference type="Proteomes" id="UP000219994">
    <property type="component" value="Unassembled WGS sequence"/>
</dbReference>
<dbReference type="Pfam" id="PF02653">
    <property type="entry name" value="BPD_transp_2"/>
    <property type="match status" value="1"/>
</dbReference>
<evidence type="ECO:0000313" key="9">
    <source>
        <dbReference type="EMBL" id="PDQ34501.1"/>
    </source>
</evidence>
<feature type="transmembrane region" description="Helical" evidence="8">
    <location>
        <begin position="21"/>
        <end position="46"/>
    </location>
</feature>
<dbReference type="EMBL" id="NAEP01000052">
    <property type="protein sequence ID" value="PDQ34501.1"/>
    <property type="molecule type" value="Genomic_DNA"/>
</dbReference>
<feature type="transmembrane region" description="Helical" evidence="8">
    <location>
        <begin position="132"/>
        <end position="150"/>
    </location>
</feature>
<keyword evidence="6 8" id="KW-1133">Transmembrane helix</keyword>
<name>A0A2A6FPG4_9MICO</name>
<evidence type="ECO:0000256" key="5">
    <source>
        <dbReference type="ARBA" id="ARBA00022692"/>
    </source>
</evidence>
<evidence type="ECO:0000256" key="3">
    <source>
        <dbReference type="ARBA" id="ARBA00022475"/>
    </source>
</evidence>
<dbReference type="GO" id="GO:0005886">
    <property type="term" value="C:plasma membrane"/>
    <property type="evidence" value="ECO:0007669"/>
    <property type="project" value="UniProtKB-SubCell"/>
</dbReference>
<evidence type="ECO:0000256" key="4">
    <source>
        <dbReference type="ARBA" id="ARBA00022519"/>
    </source>
</evidence>
<keyword evidence="3" id="KW-1003">Cell membrane</keyword>
<feature type="transmembrane region" description="Helical" evidence="8">
    <location>
        <begin position="79"/>
        <end position="96"/>
    </location>
</feature>
<dbReference type="InterPro" id="IPR001851">
    <property type="entry name" value="ABC_transp_permease"/>
</dbReference>
<protein>
    <recommendedName>
        <fullName evidence="11">ABC transporter permease</fullName>
    </recommendedName>
</protein>
<feature type="transmembrane region" description="Helical" evidence="8">
    <location>
        <begin position="52"/>
        <end position="72"/>
    </location>
</feature>
<dbReference type="GO" id="GO:0022857">
    <property type="term" value="F:transmembrane transporter activity"/>
    <property type="evidence" value="ECO:0007669"/>
    <property type="project" value="InterPro"/>
</dbReference>
<evidence type="ECO:0000256" key="8">
    <source>
        <dbReference type="SAM" id="Phobius"/>
    </source>
</evidence>
<feature type="transmembrane region" description="Helical" evidence="8">
    <location>
        <begin position="102"/>
        <end position="125"/>
    </location>
</feature>
<feature type="transmembrane region" description="Helical" evidence="8">
    <location>
        <begin position="305"/>
        <end position="325"/>
    </location>
</feature>
<comment type="caution">
    <text evidence="9">The sequence shown here is derived from an EMBL/GenBank/DDBJ whole genome shotgun (WGS) entry which is preliminary data.</text>
</comment>
<dbReference type="PANTHER" id="PTHR32196:SF21">
    <property type="entry name" value="ABC TRANSPORTER PERMEASE PROTEIN YPHD-RELATED"/>
    <property type="match status" value="1"/>
</dbReference>
<organism evidence="9 10">
    <name type="scientific">Candidatus Lumbricidiphila eiseniae</name>
    <dbReference type="NCBI Taxonomy" id="1969409"/>
    <lineage>
        <taxon>Bacteria</taxon>
        <taxon>Bacillati</taxon>
        <taxon>Actinomycetota</taxon>
        <taxon>Actinomycetes</taxon>
        <taxon>Micrococcales</taxon>
        <taxon>Microbacteriaceae</taxon>
        <taxon>Candidatus Lumbricidiphila</taxon>
    </lineage>
</organism>
<accession>A0A2A6FPG4</accession>
<evidence type="ECO:0000256" key="2">
    <source>
        <dbReference type="ARBA" id="ARBA00022448"/>
    </source>
</evidence>
<dbReference type="PANTHER" id="PTHR32196">
    <property type="entry name" value="ABC TRANSPORTER PERMEASE PROTEIN YPHD-RELATED-RELATED"/>
    <property type="match status" value="1"/>
</dbReference>
<evidence type="ECO:0000313" key="10">
    <source>
        <dbReference type="Proteomes" id="UP000219994"/>
    </source>
</evidence>
<evidence type="ECO:0000256" key="7">
    <source>
        <dbReference type="ARBA" id="ARBA00023136"/>
    </source>
</evidence>
<feature type="transmembrane region" description="Helical" evidence="8">
    <location>
        <begin position="222"/>
        <end position="241"/>
    </location>
</feature>
<keyword evidence="2" id="KW-0813">Transport</keyword>
<sequence length="340" mass="34306">MPSSEIETPAAIRRRGLSPRLANGLGIAGAAVLIYLLLAAVVPYFATPQNMTGLLANAAIAAIAALGLTLVILTGGIDLSVGGVMSLVGLATVANVGAGVPWWLAMIVGMLLGAVVGVANGLLVALLRVPSFVATFGTLGITAGAALFIADGRPTVLLPREMIAFGNGSVFFIPYLAILAVVVLAVLQFLQGSTRWGVNTRSTGDNRHVAALVGVPVKRTLVAAYATSGLLAGLAGAALTAQLSTAGPQQGEPYTLAAIAACVVGGVDLLGGKGSLWAACLGAVFLAALRNAMNLQGVQPFTQDLVTGLLIIVAVFVTVSGRGAVQTLLGRLRPAQEVRS</sequence>
<feature type="transmembrane region" description="Helical" evidence="8">
    <location>
        <begin position="170"/>
        <end position="190"/>
    </location>
</feature>
<comment type="subcellular location">
    <subcellularLocation>
        <location evidence="1">Cell membrane</location>
        <topology evidence="1">Multi-pass membrane protein</topology>
    </subcellularLocation>
</comment>
<keyword evidence="4" id="KW-0997">Cell inner membrane</keyword>
<keyword evidence="7 8" id="KW-0472">Membrane</keyword>
<feature type="transmembrane region" description="Helical" evidence="8">
    <location>
        <begin position="276"/>
        <end position="293"/>
    </location>
</feature>
<dbReference type="AlphaFoldDB" id="A0A2A6FPG4"/>
<gene>
    <name evidence="9" type="ORF">B5766_11285</name>
</gene>
<evidence type="ECO:0000256" key="6">
    <source>
        <dbReference type="ARBA" id="ARBA00022989"/>
    </source>
</evidence>
<feature type="transmembrane region" description="Helical" evidence="8">
    <location>
        <begin position="253"/>
        <end position="271"/>
    </location>
</feature>
<evidence type="ECO:0000256" key="1">
    <source>
        <dbReference type="ARBA" id="ARBA00004651"/>
    </source>
</evidence>
<dbReference type="CDD" id="cd06579">
    <property type="entry name" value="TM_PBP1_transp_AraH_like"/>
    <property type="match status" value="1"/>
</dbReference>
<evidence type="ECO:0008006" key="11">
    <source>
        <dbReference type="Google" id="ProtNLM"/>
    </source>
</evidence>
<proteinExistence type="predicted"/>